<comment type="subcellular location">
    <subcellularLocation>
        <location evidence="1">Membrane</location>
        <topology evidence="1">Multi-pass membrane protein</topology>
    </subcellularLocation>
</comment>
<gene>
    <name evidence="8" type="ORF">C4F40_00915</name>
</gene>
<evidence type="ECO:0000256" key="6">
    <source>
        <dbReference type="ARBA" id="ARBA00023136"/>
    </source>
</evidence>
<feature type="transmembrane region" description="Helical" evidence="7">
    <location>
        <begin position="342"/>
        <end position="362"/>
    </location>
</feature>
<reference evidence="8 9" key="1">
    <citation type="submission" date="2018-02" db="EMBL/GenBank/DDBJ databases">
        <title>Sphingobacterium KA21.</title>
        <authorList>
            <person name="Vasarhelyi B.M."/>
            <person name="Deshmukh S."/>
            <person name="Balint B."/>
            <person name="Kukolya J."/>
        </authorList>
    </citation>
    <scope>NUCLEOTIDE SEQUENCE [LARGE SCALE GENOMIC DNA]</scope>
    <source>
        <strain evidence="8 9">Ka21</strain>
    </source>
</reference>
<evidence type="ECO:0000256" key="3">
    <source>
        <dbReference type="ARBA" id="ARBA00022692"/>
    </source>
</evidence>
<keyword evidence="6 7" id="KW-0472">Membrane</keyword>
<sequence>MKRKISRNFVYGWINSVIPGIIIAAVVFGPSKMTITSKLGASYGYSLVWIVPIAIFFMAIFTGMGSRIGMQNTKSLIQLIQMKYGRLAVLCIGVGIFLVAASFQAGNAIGVGISLAEPTGTKPHIWLIIFTIMGISLLFFRSFYRVMERLMLFMVLLMFLSFIVTLILAKPDMESFFRGSIPSLPNGSEGLILAFMASCFSIVGAFYQAYIVQERKKRSATGVYQDKSLMGVIMLAVMSIVVMMCAASILYPRQSEVKSALDMANVLTPLFGSYASGVFLTGLFAASFSSLVGNATVGGSLLAEALGLKKGMDKLGSRVCIASVMVIGASVAILFQGLPLQLIVLAQSITIFLVPFIGYMMFDISNDASIMKDNKNTKFQQAGGLLGLLFLTGLAVYNFYDLFIK</sequence>
<dbReference type="Gene3D" id="1.20.1740.10">
    <property type="entry name" value="Amino acid/polyamine transporter I"/>
    <property type="match status" value="1"/>
</dbReference>
<accession>A0ABR9T1Z3</accession>
<feature type="transmembrane region" description="Helical" evidence="7">
    <location>
        <begin position="84"/>
        <end position="105"/>
    </location>
</feature>
<evidence type="ECO:0000256" key="2">
    <source>
        <dbReference type="ARBA" id="ARBA00022448"/>
    </source>
</evidence>
<evidence type="ECO:0000313" key="9">
    <source>
        <dbReference type="Proteomes" id="UP000618319"/>
    </source>
</evidence>
<feature type="transmembrane region" description="Helical" evidence="7">
    <location>
        <begin position="125"/>
        <end position="143"/>
    </location>
</feature>
<keyword evidence="4" id="KW-0769">Symport</keyword>
<feature type="transmembrane region" description="Helical" evidence="7">
    <location>
        <begin position="150"/>
        <end position="170"/>
    </location>
</feature>
<feature type="transmembrane region" description="Helical" evidence="7">
    <location>
        <begin position="12"/>
        <end position="31"/>
    </location>
</feature>
<feature type="transmembrane region" description="Helical" evidence="7">
    <location>
        <begin position="232"/>
        <end position="251"/>
    </location>
</feature>
<feature type="transmembrane region" description="Helical" evidence="7">
    <location>
        <begin position="43"/>
        <end position="63"/>
    </location>
</feature>
<proteinExistence type="predicted"/>
<feature type="transmembrane region" description="Helical" evidence="7">
    <location>
        <begin position="315"/>
        <end position="336"/>
    </location>
</feature>
<feature type="transmembrane region" description="Helical" evidence="7">
    <location>
        <begin position="271"/>
        <end position="303"/>
    </location>
</feature>
<feature type="transmembrane region" description="Helical" evidence="7">
    <location>
        <begin position="382"/>
        <end position="400"/>
    </location>
</feature>
<dbReference type="PANTHER" id="PTHR11706">
    <property type="entry name" value="SOLUTE CARRIER PROTEIN FAMILY 11 MEMBER"/>
    <property type="match status" value="1"/>
</dbReference>
<evidence type="ECO:0000256" key="4">
    <source>
        <dbReference type="ARBA" id="ARBA00022847"/>
    </source>
</evidence>
<dbReference type="Pfam" id="PF01566">
    <property type="entry name" value="Nramp"/>
    <property type="match status" value="1"/>
</dbReference>
<protein>
    <submittedName>
        <fullName evidence="8">Divalent metal cation transporter</fullName>
    </submittedName>
</protein>
<comment type="caution">
    <text evidence="8">The sequence shown here is derived from an EMBL/GenBank/DDBJ whole genome shotgun (WGS) entry which is preliminary data.</text>
</comment>
<feature type="transmembrane region" description="Helical" evidence="7">
    <location>
        <begin position="190"/>
        <end position="211"/>
    </location>
</feature>
<dbReference type="InterPro" id="IPR001046">
    <property type="entry name" value="NRAMP_fam"/>
</dbReference>
<keyword evidence="9" id="KW-1185">Reference proteome</keyword>
<evidence type="ECO:0000256" key="5">
    <source>
        <dbReference type="ARBA" id="ARBA00022989"/>
    </source>
</evidence>
<organism evidence="8 9">
    <name type="scientific">Sphingobacterium pedocola</name>
    <dbReference type="NCBI Taxonomy" id="2082722"/>
    <lineage>
        <taxon>Bacteria</taxon>
        <taxon>Pseudomonadati</taxon>
        <taxon>Bacteroidota</taxon>
        <taxon>Sphingobacteriia</taxon>
        <taxon>Sphingobacteriales</taxon>
        <taxon>Sphingobacteriaceae</taxon>
        <taxon>Sphingobacterium</taxon>
    </lineage>
</organism>
<dbReference type="Proteomes" id="UP000618319">
    <property type="component" value="Unassembled WGS sequence"/>
</dbReference>
<keyword evidence="2" id="KW-0813">Transport</keyword>
<evidence type="ECO:0000256" key="1">
    <source>
        <dbReference type="ARBA" id="ARBA00004141"/>
    </source>
</evidence>
<name>A0ABR9T1Z3_9SPHI</name>
<dbReference type="RefSeq" id="WP_196938561.1">
    <property type="nucleotide sequence ID" value="NZ_MU158689.1"/>
</dbReference>
<dbReference type="EMBL" id="PSKQ01000009">
    <property type="protein sequence ID" value="MBE8719290.1"/>
    <property type="molecule type" value="Genomic_DNA"/>
</dbReference>
<keyword evidence="3 7" id="KW-0812">Transmembrane</keyword>
<keyword evidence="5 7" id="KW-1133">Transmembrane helix</keyword>
<dbReference type="NCBIfam" id="NF037982">
    <property type="entry name" value="Nramp_1"/>
    <property type="match status" value="1"/>
</dbReference>
<evidence type="ECO:0000256" key="7">
    <source>
        <dbReference type="SAM" id="Phobius"/>
    </source>
</evidence>
<dbReference type="PANTHER" id="PTHR11706:SF33">
    <property type="entry name" value="NATURAL RESISTANCE-ASSOCIATED MACROPHAGE PROTEIN 2"/>
    <property type="match status" value="1"/>
</dbReference>
<evidence type="ECO:0000313" key="8">
    <source>
        <dbReference type="EMBL" id="MBE8719290.1"/>
    </source>
</evidence>